<dbReference type="OrthoDB" id="9978173at2759"/>
<evidence type="ECO:0000313" key="2">
    <source>
        <dbReference type="Proteomes" id="UP000801428"/>
    </source>
</evidence>
<dbReference type="Pfam" id="PF14388">
    <property type="entry name" value="DUF4419"/>
    <property type="match status" value="1"/>
</dbReference>
<name>A0A9P4TJW6_CURKU</name>
<proteinExistence type="predicted"/>
<organism evidence="1 2">
    <name type="scientific">Curvularia kusanoi</name>
    <name type="common">Cochliobolus kusanoi</name>
    <dbReference type="NCBI Taxonomy" id="90978"/>
    <lineage>
        <taxon>Eukaryota</taxon>
        <taxon>Fungi</taxon>
        <taxon>Dikarya</taxon>
        <taxon>Ascomycota</taxon>
        <taxon>Pezizomycotina</taxon>
        <taxon>Dothideomycetes</taxon>
        <taxon>Pleosporomycetidae</taxon>
        <taxon>Pleosporales</taxon>
        <taxon>Pleosporineae</taxon>
        <taxon>Pleosporaceae</taxon>
        <taxon>Curvularia</taxon>
    </lineage>
</organism>
<evidence type="ECO:0000313" key="1">
    <source>
        <dbReference type="EMBL" id="KAF3007395.1"/>
    </source>
</evidence>
<dbReference type="EMBL" id="SWKU01000004">
    <property type="protein sequence ID" value="KAF3007395.1"/>
    <property type="molecule type" value="Genomic_DNA"/>
</dbReference>
<gene>
    <name evidence="1" type="ORF">E8E13_001818</name>
</gene>
<dbReference type="InterPro" id="IPR025533">
    <property type="entry name" value="DUF4419"/>
</dbReference>
<dbReference type="AlphaFoldDB" id="A0A9P4TJW6"/>
<accession>A0A9P4TJW6</accession>
<dbReference type="PANTHER" id="PTHR31252">
    <property type="entry name" value="DUF4419 DOMAIN-CONTAINING PROTEIN"/>
    <property type="match status" value="1"/>
</dbReference>
<keyword evidence="2" id="KW-1185">Reference proteome</keyword>
<reference evidence="1" key="1">
    <citation type="submission" date="2019-04" db="EMBL/GenBank/DDBJ databases">
        <title>Sequencing of skin fungus with MAO and IRED activity.</title>
        <authorList>
            <person name="Marsaioli A.J."/>
            <person name="Bonatto J.M.C."/>
            <person name="Reis Junior O."/>
        </authorList>
    </citation>
    <scope>NUCLEOTIDE SEQUENCE</scope>
    <source>
        <strain evidence="1">30M1</strain>
    </source>
</reference>
<sequence>MPVTIVTAKHTASVWDGAKITTVKDLLTRERDGNVIGSSFSETDLQETHITSSSNGLVYAVYYAYSMHHHLTIRPEDVWLAILSQLSFYINAHAKELRSHFVTHTGQKELTVHAVGTIDSLDISALAQRMTELIQNNIVDPSLRAWMLPDFSTTTNDDRTVAAVLMMGTMQKYFSYGCCLTCGIPSVTLLGERRDWENILRRLTKLSEFGDEPATFAELLQPIVRNFIATFAPQAELDTEIQDFWSRVADERSDGSGPDYLSGWITAFCMWDEHGKLLRQTPVFYNEYDEEVDCSLVLEGVTYPHVDMEKIPSGLTTVPVKVDDNGHVHMTKMVAGSLGIRATSSGRKAITSTRHQRGDCEEAEDTMEAGLDSLQPVTGWIMYEKE</sequence>
<dbReference type="PANTHER" id="PTHR31252:SF11">
    <property type="entry name" value="DUF4419 DOMAIN-CONTAINING PROTEIN"/>
    <property type="match status" value="1"/>
</dbReference>
<comment type="caution">
    <text evidence="1">The sequence shown here is derived from an EMBL/GenBank/DDBJ whole genome shotgun (WGS) entry which is preliminary data.</text>
</comment>
<dbReference type="Proteomes" id="UP000801428">
    <property type="component" value="Unassembled WGS sequence"/>
</dbReference>
<protein>
    <submittedName>
        <fullName evidence="1">Uncharacterized protein</fullName>
    </submittedName>
</protein>